<dbReference type="Pfam" id="PF00550">
    <property type="entry name" value="PP-binding"/>
    <property type="match status" value="1"/>
</dbReference>
<evidence type="ECO:0000313" key="6">
    <source>
        <dbReference type="EMBL" id="AUX40607.1"/>
    </source>
</evidence>
<feature type="modified residue" description="O-(pantetheine 4'-phosphoryl)serine" evidence="3">
    <location>
        <position position="55"/>
    </location>
</feature>
<evidence type="ECO:0000313" key="7">
    <source>
        <dbReference type="Proteomes" id="UP000238348"/>
    </source>
</evidence>
<comment type="similarity">
    <text evidence="3">Belongs to the acyl carrier protein (ACP) family.</text>
</comment>
<feature type="region of interest" description="Disordered" evidence="4">
    <location>
        <begin position="1"/>
        <end position="21"/>
    </location>
</feature>
<comment type="subcellular location">
    <subcellularLocation>
        <location evidence="3">Cytoplasm</location>
    </subcellularLocation>
</comment>
<keyword evidence="3" id="KW-0444">Lipid biosynthesis</keyword>
<comment type="PTM">
    <text evidence="3">4'-phosphopantetheine is transferred from CoA to a specific serine of apo-ACP by AcpS. This modification is essential for activity because fatty acids are bound in thioester linkage to the sulfhydryl of the prosthetic group.</text>
</comment>
<dbReference type="EMBL" id="CP012673">
    <property type="protein sequence ID" value="AUX40607.1"/>
    <property type="molecule type" value="Genomic_DNA"/>
</dbReference>
<keyword evidence="3" id="KW-0275">Fatty acid biosynthesis</keyword>
<dbReference type="InterPro" id="IPR009081">
    <property type="entry name" value="PP-bd_ACP"/>
</dbReference>
<dbReference type="SUPFAM" id="SSF47336">
    <property type="entry name" value="ACP-like"/>
    <property type="match status" value="1"/>
</dbReference>
<accession>A0A2L0EMS8</accession>
<dbReference type="RefSeq" id="WP_104978387.1">
    <property type="nucleotide sequence ID" value="NZ_CP012673.1"/>
</dbReference>
<dbReference type="InterPro" id="IPR003231">
    <property type="entry name" value="ACP"/>
</dbReference>
<evidence type="ECO:0000259" key="5">
    <source>
        <dbReference type="PROSITE" id="PS50075"/>
    </source>
</evidence>
<keyword evidence="1 3" id="KW-0596">Phosphopantetheine</keyword>
<comment type="function">
    <text evidence="3">Carrier of the growing fatty acid chain in fatty acid biosynthesis.</text>
</comment>
<keyword evidence="3" id="KW-0276">Fatty acid metabolism</keyword>
<dbReference type="PROSITE" id="PS50075">
    <property type="entry name" value="CARRIER"/>
    <property type="match status" value="1"/>
</dbReference>
<dbReference type="UniPathway" id="UPA00094"/>
<dbReference type="Gene3D" id="1.10.1200.10">
    <property type="entry name" value="ACP-like"/>
    <property type="match status" value="1"/>
</dbReference>
<protein>
    <recommendedName>
        <fullName evidence="3">Acyl carrier protein</fullName>
        <shortName evidence="3">ACP</shortName>
    </recommendedName>
</protein>
<dbReference type="OrthoDB" id="5516828at2"/>
<feature type="domain" description="Carrier" evidence="5">
    <location>
        <begin position="20"/>
        <end position="98"/>
    </location>
</feature>
<evidence type="ECO:0000256" key="2">
    <source>
        <dbReference type="ARBA" id="ARBA00022553"/>
    </source>
</evidence>
<organism evidence="6 7">
    <name type="scientific">Sorangium cellulosum</name>
    <name type="common">Polyangium cellulosum</name>
    <dbReference type="NCBI Taxonomy" id="56"/>
    <lineage>
        <taxon>Bacteria</taxon>
        <taxon>Pseudomonadati</taxon>
        <taxon>Myxococcota</taxon>
        <taxon>Polyangia</taxon>
        <taxon>Polyangiales</taxon>
        <taxon>Polyangiaceae</taxon>
        <taxon>Sorangium</taxon>
    </lineage>
</organism>
<dbReference type="AlphaFoldDB" id="A0A2L0EMS8"/>
<dbReference type="GO" id="GO:0000036">
    <property type="term" value="F:acyl carrier activity"/>
    <property type="evidence" value="ECO:0007669"/>
    <property type="project" value="UniProtKB-UniRule"/>
</dbReference>
<sequence length="112" mass="11559">MNRSEAAPSGQPKSADAGDPEIAREIRTIIAQRCGMSVEAVTPDLSLENGLGVDSLALIEINVALEERFQIVAPDFAAPDQAQIHTVGDVIAFVQAQLAARPGAGAVRGGAP</sequence>
<keyword evidence="2 3" id="KW-0597">Phosphoprotein</keyword>
<keyword evidence="3" id="KW-0443">Lipid metabolism</keyword>
<dbReference type="Proteomes" id="UP000238348">
    <property type="component" value="Chromosome"/>
</dbReference>
<name>A0A2L0EMS8_SORCE</name>
<dbReference type="GO" id="GO:0005737">
    <property type="term" value="C:cytoplasm"/>
    <property type="evidence" value="ECO:0007669"/>
    <property type="project" value="UniProtKB-SubCell"/>
</dbReference>
<comment type="pathway">
    <text evidence="3">Lipid metabolism; fatty acid biosynthesis.</text>
</comment>
<proteinExistence type="inferred from homology"/>
<evidence type="ECO:0000256" key="3">
    <source>
        <dbReference type="HAMAP-Rule" id="MF_01217"/>
    </source>
</evidence>
<dbReference type="HAMAP" id="MF_01217">
    <property type="entry name" value="Acyl_carrier"/>
    <property type="match status" value="1"/>
</dbReference>
<dbReference type="InterPro" id="IPR036736">
    <property type="entry name" value="ACP-like_sf"/>
</dbReference>
<reference evidence="6 7" key="1">
    <citation type="submission" date="2015-09" db="EMBL/GenBank/DDBJ databases">
        <title>Sorangium comparison.</title>
        <authorList>
            <person name="Zaburannyi N."/>
            <person name="Bunk B."/>
            <person name="Overmann J."/>
            <person name="Mueller R."/>
        </authorList>
    </citation>
    <scope>NUCLEOTIDE SEQUENCE [LARGE SCALE GENOMIC DNA]</scope>
    <source>
        <strain evidence="6 7">So ce26</strain>
    </source>
</reference>
<gene>
    <name evidence="3" type="primary">acpP</name>
    <name evidence="6" type="ORF">SOCE26_020080</name>
</gene>
<evidence type="ECO:0000256" key="1">
    <source>
        <dbReference type="ARBA" id="ARBA00022450"/>
    </source>
</evidence>
<evidence type="ECO:0000256" key="4">
    <source>
        <dbReference type="SAM" id="MobiDB-lite"/>
    </source>
</evidence>
<keyword evidence="3" id="KW-0963">Cytoplasm</keyword>